<evidence type="ECO:0000313" key="1">
    <source>
        <dbReference type="EMBL" id="OGN00050.1"/>
    </source>
</evidence>
<dbReference type="Gene3D" id="3.40.50.150">
    <property type="entry name" value="Vaccinia Virus protein VP39"/>
    <property type="match status" value="1"/>
</dbReference>
<dbReference type="InterPro" id="IPR029063">
    <property type="entry name" value="SAM-dependent_MTases_sf"/>
</dbReference>
<organism evidence="1 2">
    <name type="scientific">Candidatus Yanofskybacteria bacterium RIFCSPHIGHO2_01_FULL_41_53</name>
    <dbReference type="NCBI Taxonomy" id="1802663"/>
    <lineage>
        <taxon>Bacteria</taxon>
        <taxon>Candidatus Yanofskyibacteriota</taxon>
    </lineage>
</organism>
<protein>
    <recommendedName>
        <fullName evidence="3">Methyltransferase type 11 domain-containing protein</fullName>
    </recommendedName>
</protein>
<dbReference type="CDD" id="cd02440">
    <property type="entry name" value="AdoMet_MTases"/>
    <property type="match status" value="1"/>
</dbReference>
<gene>
    <name evidence="1" type="ORF">A2650_05200</name>
</gene>
<reference evidence="1 2" key="1">
    <citation type="journal article" date="2016" name="Nat. Commun.">
        <title>Thousands of microbial genomes shed light on interconnected biogeochemical processes in an aquifer system.</title>
        <authorList>
            <person name="Anantharaman K."/>
            <person name="Brown C.T."/>
            <person name="Hug L.A."/>
            <person name="Sharon I."/>
            <person name="Castelle C.J."/>
            <person name="Probst A.J."/>
            <person name="Thomas B.C."/>
            <person name="Singh A."/>
            <person name="Wilkins M.J."/>
            <person name="Karaoz U."/>
            <person name="Brodie E.L."/>
            <person name="Williams K.H."/>
            <person name="Hubbard S.S."/>
            <person name="Banfield J.F."/>
        </authorList>
    </citation>
    <scope>NUCLEOTIDE SEQUENCE [LARGE SCALE GENOMIC DNA]</scope>
</reference>
<name>A0A1F8EI82_9BACT</name>
<dbReference type="AlphaFoldDB" id="A0A1F8EI82"/>
<sequence>MENVQTPYYPICVKDLISIKVCPLCRNSHIVPIAQVYLKDRFTFFSTGVCQSCGFVFRTISPSYAWFQKRWRQIRTDSLEPFNPAIEKIRRRRYMQYLRLIRKYKPSGSLLDIGAANGTGSALLHEYGYDVNCIEPEDNKALIITNKHGLPLVANDIEKFLNRTSIKQYDVVVFAHCLEHLDNPVKVMRKIRRAIKPDGLLYLEVPIMKNFVTWSDALYLTHKSNFTKETLTYLTETCGFETLETRRFRHSRSEPLDFGMVLRPIQNTFKSIKSIKKITAKDIITICNLYRRGLPPAFRNFPAKILRYEVNAIEQFYCTLRLDHKSLKVPADPNGAITFEQHS</sequence>
<dbReference type="Pfam" id="PF13489">
    <property type="entry name" value="Methyltransf_23"/>
    <property type="match status" value="1"/>
</dbReference>
<evidence type="ECO:0000313" key="2">
    <source>
        <dbReference type="Proteomes" id="UP000177117"/>
    </source>
</evidence>
<dbReference type="PANTHER" id="PTHR43861">
    <property type="entry name" value="TRANS-ACONITATE 2-METHYLTRANSFERASE-RELATED"/>
    <property type="match status" value="1"/>
</dbReference>
<accession>A0A1F8EI82</accession>
<comment type="caution">
    <text evidence="1">The sequence shown here is derived from an EMBL/GenBank/DDBJ whole genome shotgun (WGS) entry which is preliminary data.</text>
</comment>
<evidence type="ECO:0008006" key="3">
    <source>
        <dbReference type="Google" id="ProtNLM"/>
    </source>
</evidence>
<dbReference type="SUPFAM" id="SSF53335">
    <property type="entry name" value="S-adenosyl-L-methionine-dependent methyltransferases"/>
    <property type="match status" value="1"/>
</dbReference>
<dbReference type="Proteomes" id="UP000177117">
    <property type="component" value="Unassembled WGS sequence"/>
</dbReference>
<dbReference type="EMBL" id="MGJD01000030">
    <property type="protein sequence ID" value="OGN00050.1"/>
    <property type="molecule type" value="Genomic_DNA"/>
</dbReference>
<proteinExistence type="predicted"/>